<dbReference type="AlphaFoldDB" id="A0A9P0D3T1"/>
<proteinExistence type="predicted"/>
<dbReference type="Proteomes" id="UP001153636">
    <property type="component" value="Chromosome 4"/>
</dbReference>
<dbReference type="OrthoDB" id="6779154at2759"/>
<accession>A0A9P0D3T1</accession>
<dbReference type="Pfam" id="PF05699">
    <property type="entry name" value="Dimer_Tnp_hAT"/>
    <property type="match status" value="1"/>
</dbReference>
<organism evidence="3 4">
    <name type="scientific">Psylliodes chrysocephalus</name>
    <dbReference type="NCBI Taxonomy" id="3402493"/>
    <lineage>
        <taxon>Eukaryota</taxon>
        <taxon>Metazoa</taxon>
        <taxon>Ecdysozoa</taxon>
        <taxon>Arthropoda</taxon>
        <taxon>Hexapoda</taxon>
        <taxon>Insecta</taxon>
        <taxon>Pterygota</taxon>
        <taxon>Neoptera</taxon>
        <taxon>Endopterygota</taxon>
        <taxon>Coleoptera</taxon>
        <taxon>Polyphaga</taxon>
        <taxon>Cucujiformia</taxon>
        <taxon>Chrysomeloidea</taxon>
        <taxon>Chrysomelidae</taxon>
        <taxon>Galerucinae</taxon>
        <taxon>Alticini</taxon>
        <taxon>Psylliodes</taxon>
    </lineage>
</organism>
<dbReference type="Pfam" id="PF14291">
    <property type="entry name" value="DUF4371"/>
    <property type="match status" value="1"/>
</dbReference>
<name>A0A9P0D3T1_9CUCU</name>
<keyword evidence="4" id="KW-1185">Reference proteome</keyword>
<reference evidence="3" key="1">
    <citation type="submission" date="2022-01" db="EMBL/GenBank/DDBJ databases">
        <authorList>
            <person name="King R."/>
        </authorList>
    </citation>
    <scope>NUCLEOTIDE SEQUENCE</scope>
</reference>
<dbReference type="SUPFAM" id="SSF53098">
    <property type="entry name" value="Ribonuclease H-like"/>
    <property type="match status" value="1"/>
</dbReference>
<dbReference type="InterPro" id="IPR025398">
    <property type="entry name" value="DUF4371"/>
</dbReference>
<sequence length="658" mass="75393">MVILGIFVVPKSYPQKYRKEWEKLKDLEGWLENSSRDNTKANCKYCKVLLNAKLADLYKHSKTTKHIQSAKPFSTKRQQVLPFVPISVVTNRQRKEAQLCLYAAVHTSINSVDHLSDLHKESSEGISVHRTKCTQIIKNIIGKHFQQILTQDIGTSPYSIIIDESTDISVLKILGIVIRYQSDDLKKTVSTFLGLVNIENGTAACIVSAIKTLLQQDYGLDLKKLQGIGTDNASTMVGINNGVFAKLKEEVPHLILVRCVCHSLQLALSKATEHTLPRNTEFIIKETYNWFASSSIRQLAYQNVYKTLNDGNMPLQFLKMCETRWISIEPAVKRIKDQWETLRDHFNIVRLSDNCYTAELLHSMYNDPNNLVYLTFIYPILSIVQKTNKQFESATADPTKLLSDLKNFYASIVTMIVNPTAKIDIYDLNVNIDNYLDPNPYLGFVFENACHINGIGIEDKAVLKDRCTAFLIKLAKEMRNRLPDNLKTLEKMNFLSVFNVLKSNKLPITELALKFTNNDFNINNIEMQWANIHTIEWQEKNNTEKFWIEVSMYRDASGENPFLDLVTLAFKILCLPHSNADVERVFSQMNIVKDKLRNRMKLDLLNNILHIRFGLRRIGKCCKDYNLPDVVLRHIGTMAAYSAEDDKENIADIENILL</sequence>
<dbReference type="EMBL" id="OV651816">
    <property type="protein sequence ID" value="CAH1109742.1"/>
    <property type="molecule type" value="Genomic_DNA"/>
</dbReference>
<evidence type="ECO:0000259" key="1">
    <source>
        <dbReference type="Pfam" id="PF05699"/>
    </source>
</evidence>
<feature type="domain" description="DUF4371" evidence="2">
    <location>
        <begin position="142"/>
        <end position="242"/>
    </location>
</feature>
<dbReference type="PANTHER" id="PTHR37162:SF1">
    <property type="entry name" value="BED-TYPE DOMAIN-CONTAINING PROTEIN"/>
    <property type="match status" value="1"/>
</dbReference>
<evidence type="ECO:0000313" key="3">
    <source>
        <dbReference type="EMBL" id="CAH1109742.1"/>
    </source>
</evidence>
<dbReference type="GO" id="GO:0046983">
    <property type="term" value="F:protein dimerization activity"/>
    <property type="evidence" value="ECO:0007669"/>
    <property type="project" value="InterPro"/>
</dbReference>
<dbReference type="PANTHER" id="PTHR37162">
    <property type="entry name" value="HAT FAMILY DIMERISATION DOMAINCONTAINING PROTEIN-RELATED"/>
    <property type="match status" value="1"/>
</dbReference>
<dbReference type="InterPro" id="IPR012337">
    <property type="entry name" value="RNaseH-like_sf"/>
</dbReference>
<dbReference type="InterPro" id="IPR008906">
    <property type="entry name" value="HATC_C_dom"/>
</dbReference>
<gene>
    <name evidence="3" type="ORF">PSYICH_LOCUS10723</name>
</gene>
<protein>
    <submittedName>
        <fullName evidence="3">Uncharacterized protein</fullName>
    </submittedName>
</protein>
<evidence type="ECO:0000259" key="2">
    <source>
        <dbReference type="Pfam" id="PF14291"/>
    </source>
</evidence>
<feature type="domain" description="HAT C-terminal dimerisation" evidence="1">
    <location>
        <begin position="562"/>
        <end position="609"/>
    </location>
</feature>
<evidence type="ECO:0000313" key="4">
    <source>
        <dbReference type="Proteomes" id="UP001153636"/>
    </source>
</evidence>